<evidence type="ECO:0008006" key="3">
    <source>
        <dbReference type="Google" id="ProtNLM"/>
    </source>
</evidence>
<reference evidence="2" key="1">
    <citation type="submission" date="2016-04" db="EMBL/GenBank/DDBJ databases">
        <authorList>
            <person name="Chen L."/>
            <person name="Zhuang W."/>
            <person name="Wang G."/>
        </authorList>
    </citation>
    <scope>NUCLEOTIDE SEQUENCE [LARGE SCALE GENOMIC DNA]</scope>
    <source>
        <strain evidence="2">17621</strain>
    </source>
</reference>
<sequence>MLEAKGSNPKRTAQEMFSLVQEQQSGELPVKTFCELKKISEAIFYYWRKKYVNHSKPASELPGEKFSLLQLEDDGPNDARLFAEYKGLKLYREVPVSYLKELMH</sequence>
<dbReference type="EMBL" id="LVXG01000040">
    <property type="protein sequence ID" value="OQP43628.1"/>
    <property type="molecule type" value="Genomic_DNA"/>
</dbReference>
<evidence type="ECO:0000313" key="1">
    <source>
        <dbReference type="EMBL" id="OQP43628.1"/>
    </source>
</evidence>
<dbReference type="SUPFAM" id="SSF48295">
    <property type="entry name" value="TrpR-like"/>
    <property type="match status" value="1"/>
</dbReference>
<dbReference type="InterPro" id="IPR010921">
    <property type="entry name" value="Trp_repressor/repl_initiator"/>
</dbReference>
<gene>
    <name evidence="1" type="ORF">A4H97_33815</name>
</gene>
<proteinExistence type="predicted"/>
<evidence type="ECO:0000313" key="2">
    <source>
        <dbReference type="Proteomes" id="UP000192610"/>
    </source>
</evidence>
<comment type="caution">
    <text evidence="1">The sequence shown here is derived from an EMBL/GenBank/DDBJ whole genome shotgun (WGS) entry which is preliminary data.</text>
</comment>
<dbReference type="NCBIfam" id="NF047593">
    <property type="entry name" value="IS66_ISAeme5_TnpA"/>
    <property type="match status" value="1"/>
</dbReference>
<keyword evidence="2" id="KW-1185">Reference proteome</keyword>
<name>A0A1V9EBX5_9BACT</name>
<dbReference type="RefSeq" id="WP_081203066.1">
    <property type="nucleotide sequence ID" value="NZ_FOCZ01000029.1"/>
</dbReference>
<organism evidence="1 2">
    <name type="scientific">Niastella yeongjuensis</name>
    <dbReference type="NCBI Taxonomy" id="354355"/>
    <lineage>
        <taxon>Bacteria</taxon>
        <taxon>Pseudomonadati</taxon>
        <taxon>Bacteroidota</taxon>
        <taxon>Chitinophagia</taxon>
        <taxon>Chitinophagales</taxon>
        <taxon>Chitinophagaceae</taxon>
        <taxon>Niastella</taxon>
    </lineage>
</organism>
<accession>A0A1V9EBX5</accession>
<dbReference type="Proteomes" id="UP000192610">
    <property type="component" value="Unassembled WGS sequence"/>
</dbReference>
<dbReference type="OrthoDB" id="670164at2"/>
<dbReference type="GO" id="GO:0043565">
    <property type="term" value="F:sequence-specific DNA binding"/>
    <property type="evidence" value="ECO:0007669"/>
    <property type="project" value="InterPro"/>
</dbReference>
<protein>
    <recommendedName>
        <fullName evidence="3">Transposase</fullName>
    </recommendedName>
</protein>
<dbReference type="AlphaFoldDB" id="A0A1V9EBX5"/>